<evidence type="ECO:0000256" key="1">
    <source>
        <dbReference type="ARBA" id="ARBA00004604"/>
    </source>
</evidence>
<dbReference type="STRING" id="101091.A0A1C7N1R7"/>
<dbReference type="InParanoid" id="A0A1C7N1R7"/>
<dbReference type="AlphaFoldDB" id="A0A1C7N1R7"/>
<dbReference type="Pfam" id="PF12328">
    <property type="entry name" value="Rpp20"/>
    <property type="match status" value="1"/>
</dbReference>
<gene>
    <name evidence="4" type="primary">Pop7</name>
    <name evidence="4" type="ORF">A0J61_08866</name>
</gene>
<keyword evidence="5" id="KW-1185">Reference proteome</keyword>
<dbReference type="PANTHER" id="PTHR15314:SF1">
    <property type="entry name" value="RIBONUCLEASE P PROTEIN SUBUNIT P20"/>
    <property type="match status" value="1"/>
</dbReference>
<evidence type="ECO:0000313" key="4">
    <source>
        <dbReference type="EMBL" id="OBZ83085.1"/>
    </source>
</evidence>
<reference evidence="4 5" key="1">
    <citation type="submission" date="2016-03" db="EMBL/GenBank/DDBJ databases">
        <title>Choanephora cucurbitarum.</title>
        <authorList>
            <person name="Min B."/>
            <person name="Park H."/>
            <person name="Park J.-H."/>
            <person name="Shin H.-D."/>
            <person name="Choi I.-G."/>
        </authorList>
    </citation>
    <scope>NUCLEOTIDE SEQUENCE [LARGE SCALE GENOMIC DNA]</scope>
    <source>
        <strain evidence="4 5">KUS-F28377</strain>
    </source>
</reference>
<evidence type="ECO:0000313" key="5">
    <source>
        <dbReference type="Proteomes" id="UP000093000"/>
    </source>
</evidence>
<evidence type="ECO:0000256" key="2">
    <source>
        <dbReference type="ARBA" id="ARBA00022694"/>
    </source>
</evidence>
<dbReference type="OrthoDB" id="416729at2759"/>
<protein>
    <submittedName>
        <fullName evidence="4">Ribonuclease P protein subunit p20</fullName>
    </submittedName>
</protein>
<organism evidence="4 5">
    <name type="scientific">Choanephora cucurbitarum</name>
    <dbReference type="NCBI Taxonomy" id="101091"/>
    <lineage>
        <taxon>Eukaryota</taxon>
        <taxon>Fungi</taxon>
        <taxon>Fungi incertae sedis</taxon>
        <taxon>Mucoromycota</taxon>
        <taxon>Mucoromycotina</taxon>
        <taxon>Mucoromycetes</taxon>
        <taxon>Mucorales</taxon>
        <taxon>Mucorineae</taxon>
        <taxon>Choanephoraceae</taxon>
        <taxon>Choanephoroideae</taxon>
        <taxon>Choanephora</taxon>
    </lineage>
</organism>
<keyword evidence="2" id="KW-0819">tRNA processing</keyword>
<proteinExistence type="predicted"/>
<accession>A0A1C7N1R7</accession>
<dbReference type="InterPro" id="IPR014612">
    <property type="entry name" value="Pop7/Rpp20"/>
</dbReference>
<name>A0A1C7N1R7_9FUNG</name>
<dbReference type="GO" id="GO:0003676">
    <property type="term" value="F:nucleic acid binding"/>
    <property type="evidence" value="ECO:0007669"/>
    <property type="project" value="InterPro"/>
</dbReference>
<dbReference type="PANTHER" id="PTHR15314">
    <property type="entry name" value="RIBONUCLEASE P PROTEIN SUBUNIT P20"/>
    <property type="match status" value="1"/>
</dbReference>
<dbReference type="GO" id="GO:0001682">
    <property type="term" value="P:tRNA 5'-leader removal"/>
    <property type="evidence" value="ECO:0007669"/>
    <property type="project" value="InterPro"/>
</dbReference>
<dbReference type="GO" id="GO:0000172">
    <property type="term" value="C:ribonuclease MRP complex"/>
    <property type="evidence" value="ECO:0007669"/>
    <property type="project" value="InterPro"/>
</dbReference>
<dbReference type="SUPFAM" id="SSF82704">
    <property type="entry name" value="AlbA-like"/>
    <property type="match status" value="1"/>
</dbReference>
<dbReference type="EMBL" id="LUGH01000724">
    <property type="protein sequence ID" value="OBZ83085.1"/>
    <property type="molecule type" value="Genomic_DNA"/>
</dbReference>
<evidence type="ECO:0000256" key="3">
    <source>
        <dbReference type="ARBA" id="ARBA00023242"/>
    </source>
</evidence>
<comment type="caution">
    <text evidence="4">The sequence shown here is derived from an EMBL/GenBank/DDBJ whole genome shotgun (WGS) entry which is preliminary data.</text>
</comment>
<comment type="subcellular location">
    <subcellularLocation>
        <location evidence="1">Nucleus</location>
        <location evidence="1">Nucleolus</location>
    </subcellularLocation>
</comment>
<dbReference type="Proteomes" id="UP000093000">
    <property type="component" value="Unassembled WGS sequence"/>
</dbReference>
<keyword evidence="3" id="KW-0539">Nucleus</keyword>
<dbReference type="Gene3D" id="3.30.110.20">
    <property type="entry name" value="Alba-like domain"/>
    <property type="match status" value="1"/>
</dbReference>
<dbReference type="InterPro" id="IPR036882">
    <property type="entry name" value="Alba-like_dom_sf"/>
</dbReference>
<dbReference type="GO" id="GO:0005655">
    <property type="term" value="C:nucleolar ribonuclease P complex"/>
    <property type="evidence" value="ECO:0007669"/>
    <property type="project" value="InterPro"/>
</dbReference>
<sequence length="153" mass="17208">MALEKRSLIEASLGSIHKRVPQRPATVPNDIYVSNKTTTAAIIKRVTRLMLKENQKTVTLHGLGAMILRTSSMALAAQAALEDQVILKPITETITLVDDIIPEDMDQDLFTQKRANSAIHIQIEAKEGLTLLQKKTGKIIHRPSRNRRSRKWH</sequence>